<feature type="region of interest" description="Disordered" evidence="2">
    <location>
        <begin position="1"/>
        <end position="24"/>
    </location>
</feature>
<name>A0A5E4MHM9_9HEMI</name>
<evidence type="ECO:0000256" key="2">
    <source>
        <dbReference type="SAM" id="MobiDB-lite"/>
    </source>
</evidence>
<evidence type="ECO:0000313" key="4">
    <source>
        <dbReference type="Proteomes" id="UP000325440"/>
    </source>
</evidence>
<dbReference type="AlphaFoldDB" id="A0A5E4MHM9"/>
<feature type="coiled-coil region" evidence="1">
    <location>
        <begin position="165"/>
        <end position="192"/>
    </location>
</feature>
<dbReference type="Proteomes" id="UP000325440">
    <property type="component" value="Unassembled WGS sequence"/>
</dbReference>
<evidence type="ECO:0000256" key="1">
    <source>
        <dbReference type="SAM" id="Coils"/>
    </source>
</evidence>
<organism evidence="3 4">
    <name type="scientific">Cinara cedri</name>
    <dbReference type="NCBI Taxonomy" id="506608"/>
    <lineage>
        <taxon>Eukaryota</taxon>
        <taxon>Metazoa</taxon>
        <taxon>Ecdysozoa</taxon>
        <taxon>Arthropoda</taxon>
        <taxon>Hexapoda</taxon>
        <taxon>Insecta</taxon>
        <taxon>Pterygota</taxon>
        <taxon>Neoptera</taxon>
        <taxon>Paraneoptera</taxon>
        <taxon>Hemiptera</taxon>
        <taxon>Sternorrhyncha</taxon>
        <taxon>Aphidomorpha</taxon>
        <taxon>Aphidoidea</taxon>
        <taxon>Aphididae</taxon>
        <taxon>Lachninae</taxon>
        <taxon>Cinara</taxon>
    </lineage>
</organism>
<proteinExistence type="predicted"/>
<dbReference type="EMBL" id="CABPRJ010000484">
    <property type="protein sequence ID" value="VVC28831.1"/>
    <property type="molecule type" value="Genomic_DNA"/>
</dbReference>
<keyword evidence="4" id="KW-1185">Reference proteome</keyword>
<evidence type="ECO:0000313" key="3">
    <source>
        <dbReference type="EMBL" id="VVC28831.1"/>
    </source>
</evidence>
<sequence>MSRNLHSNKVPPRPSGHGIELESTTDTPEYIEELYLSFRMGQFPFNFPSFSDNQNEGEDAAKTFYNKITKEVLLIAKNYLDIEKPKIITNEQETEYEKENNCHMCKKSLMDLAPIIEKRQGILNEIIEYWQFKMFDVVMKYWYIEIKGNPIFDYEIHEADYTYECHRCNDKIKELEDEIKIYNKKIEKYEKKRNVFLVALEDNMRKIRDQDNSMGKI</sequence>
<keyword evidence="1" id="KW-0175">Coiled coil</keyword>
<reference evidence="3 4" key="1">
    <citation type="submission" date="2019-08" db="EMBL/GenBank/DDBJ databases">
        <authorList>
            <person name="Alioto T."/>
            <person name="Alioto T."/>
            <person name="Gomez Garrido J."/>
        </authorList>
    </citation>
    <scope>NUCLEOTIDE SEQUENCE [LARGE SCALE GENOMIC DNA]</scope>
</reference>
<protein>
    <submittedName>
        <fullName evidence="3">Uncharacterized protein</fullName>
    </submittedName>
</protein>
<gene>
    <name evidence="3" type="ORF">CINCED_3A015363</name>
</gene>
<accession>A0A5E4MHM9</accession>